<dbReference type="GO" id="GO:0000976">
    <property type="term" value="F:transcription cis-regulatory region binding"/>
    <property type="evidence" value="ECO:0007669"/>
    <property type="project" value="TreeGrafter"/>
</dbReference>
<dbReference type="PANTHER" id="PTHR47894:SF1">
    <property type="entry name" value="HTH-TYPE TRANSCRIPTIONAL REGULATOR VQSM"/>
    <property type="match status" value="1"/>
</dbReference>
<dbReference type="PROSITE" id="PS01124">
    <property type="entry name" value="HTH_ARAC_FAMILY_2"/>
    <property type="match status" value="1"/>
</dbReference>
<organism evidence="5 6">
    <name type="scientific">Aeromicrobium terrae</name>
    <dbReference type="NCBI Taxonomy" id="2498846"/>
    <lineage>
        <taxon>Bacteria</taxon>
        <taxon>Bacillati</taxon>
        <taxon>Actinomycetota</taxon>
        <taxon>Actinomycetes</taxon>
        <taxon>Propionibacteriales</taxon>
        <taxon>Nocardioidaceae</taxon>
        <taxon>Aeromicrobium</taxon>
    </lineage>
</organism>
<protein>
    <submittedName>
        <fullName evidence="5">AraC family transcriptional regulator</fullName>
    </submittedName>
</protein>
<dbReference type="Gene3D" id="1.10.10.60">
    <property type="entry name" value="Homeodomain-like"/>
    <property type="match status" value="1"/>
</dbReference>
<dbReference type="InterPro" id="IPR032687">
    <property type="entry name" value="AraC-type_N"/>
</dbReference>
<evidence type="ECO:0000259" key="4">
    <source>
        <dbReference type="PROSITE" id="PS01124"/>
    </source>
</evidence>
<dbReference type="EMBL" id="VDUX01000006">
    <property type="protein sequence ID" value="TXL57586.1"/>
    <property type="molecule type" value="Genomic_DNA"/>
</dbReference>
<dbReference type="InterPro" id="IPR018060">
    <property type="entry name" value="HTH_AraC"/>
</dbReference>
<dbReference type="Pfam" id="PF12833">
    <property type="entry name" value="HTH_18"/>
    <property type="match status" value="1"/>
</dbReference>
<dbReference type="PRINTS" id="PR00032">
    <property type="entry name" value="HTHARAC"/>
</dbReference>
<dbReference type="PANTHER" id="PTHR47894">
    <property type="entry name" value="HTH-TYPE TRANSCRIPTIONAL REGULATOR GADX"/>
    <property type="match status" value="1"/>
</dbReference>
<comment type="caution">
    <text evidence="5">The sequence shown here is derived from an EMBL/GenBank/DDBJ whole genome shotgun (WGS) entry which is preliminary data.</text>
</comment>
<dbReference type="AlphaFoldDB" id="A0A5C8NHH3"/>
<dbReference type="GO" id="GO:0005829">
    <property type="term" value="C:cytosol"/>
    <property type="evidence" value="ECO:0007669"/>
    <property type="project" value="TreeGrafter"/>
</dbReference>
<accession>A0A5C8NHH3</accession>
<sequence length="352" mass="38329">MTPRAEVVGRMGHMKLDDLSRPAVPVGYGQLILDVAATHDVDPADLLAAAGVPAELMADPNGRLSALQSGALLLFAMELSGEPAIGYEIGLHSSLTSHGLMGYGLLSSPTVRQAIGLSERYMPARLPMLTMSLTVDGPVAAIEVVENAPLGPVRQCTLDLFLVGIARIAPILTDRLRRPEELELWFDYPEPDYHARFKDRLPAMRFDMGVNQARFPASDLELTPETANLGTVAMVEEQLRRELEQLGLDGDLVVQVQAALREVPGSLPDLDTVAERLSMSSRTFKRRLKEHGTSFRQLVEAGRKAEAVRLLNTTSLSVAQVADRLGYADASSFSRAFQKWTSTTPGAFRSQP</sequence>
<feature type="domain" description="HTH araC/xylS-type" evidence="4">
    <location>
        <begin position="250"/>
        <end position="351"/>
    </location>
</feature>
<dbReference type="Pfam" id="PF12625">
    <property type="entry name" value="Arabinose_bd"/>
    <property type="match status" value="1"/>
</dbReference>
<dbReference type="SMART" id="SM00342">
    <property type="entry name" value="HTH_ARAC"/>
    <property type="match status" value="1"/>
</dbReference>
<evidence type="ECO:0000256" key="2">
    <source>
        <dbReference type="ARBA" id="ARBA00023125"/>
    </source>
</evidence>
<evidence type="ECO:0000313" key="5">
    <source>
        <dbReference type="EMBL" id="TXL57586.1"/>
    </source>
</evidence>
<evidence type="ECO:0000313" key="6">
    <source>
        <dbReference type="Proteomes" id="UP000321571"/>
    </source>
</evidence>
<dbReference type="InterPro" id="IPR020449">
    <property type="entry name" value="Tscrpt_reg_AraC-type_HTH"/>
</dbReference>
<keyword evidence="1" id="KW-0805">Transcription regulation</keyword>
<name>A0A5C8NHH3_9ACTN</name>
<dbReference type="InterPro" id="IPR009057">
    <property type="entry name" value="Homeodomain-like_sf"/>
</dbReference>
<evidence type="ECO:0000256" key="3">
    <source>
        <dbReference type="ARBA" id="ARBA00023163"/>
    </source>
</evidence>
<dbReference type="SUPFAM" id="SSF46689">
    <property type="entry name" value="Homeodomain-like"/>
    <property type="match status" value="1"/>
</dbReference>
<dbReference type="Proteomes" id="UP000321571">
    <property type="component" value="Unassembled WGS sequence"/>
</dbReference>
<proteinExistence type="predicted"/>
<keyword evidence="6" id="KW-1185">Reference proteome</keyword>
<evidence type="ECO:0000256" key="1">
    <source>
        <dbReference type="ARBA" id="ARBA00023015"/>
    </source>
</evidence>
<dbReference type="OrthoDB" id="5241536at2"/>
<gene>
    <name evidence="5" type="ORF">FHP06_12395</name>
</gene>
<reference evidence="5 6" key="1">
    <citation type="submission" date="2019-06" db="EMBL/GenBank/DDBJ databases">
        <title>Aeromicrobium sp. nov., isolated from a maize field.</title>
        <authorList>
            <person name="Lin S.-Y."/>
            <person name="Tsai C.-F."/>
            <person name="Young C.-C."/>
        </authorList>
    </citation>
    <scope>NUCLEOTIDE SEQUENCE [LARGE SCALE GENOMIC DNA]</scope>
    <source>
        <strain evidence="5 6">CC-CFT486</strain>
    </source>
</reference>
<dbReference type="GO" id="GO:0003700">
    <property type="term" value="F:DNA-binding transcription factor activity"/>
    <property type="evidence" value="ECO:0007669"/>
    <property type="project" value="InterPro"/>
</dbReference>
<keyword evidence="2" id="KW-0238">DNA-binding</keyword>
<keyword evidence="3" id="KW-0804">Transcription</keyword>